<feature type="compositionally biased region" description="Low complexity" evidence="1">
    <location>
        <begin position="199"/>
        <end position="211"/>
    </location>
</feature>
<gene>
    <name evidence="4" type="ORF">KFL_002120010</name>
</gene>
<evidence type="ECO:0000256" key="2">
    <source>
        <dbReference type="SAM" id="Phobius"/>
    </source>
</evidence>
<protein>
    <submittedName>
        <fullName evidence="4">Ubiquitin-conjugating enzyme</fullName>
    </submittedName>
</protein>
<dbReference type="PROSITE" id="PS50127">
    <property type="entry name" value="UBC_2"/>
    <property type="match status" value="1"/>
</dbReference>
<keyword evidence="2" id="KW-0472">Membrane</keyword>
<feature type="compositionally biased region" description="Basic and acidic residues" evidence="1">
    <location>
        <begin position="212"/>
        <end position="237"/>
    </location>
</feature>
<dbReference type="OrthoDB" id="1158011at2759"/>
<dbReference type="InterPro" id="IPR016135">
    <property type="entry name" value="UBQ-conjugating_enzyme/RWD"/>
</dbReference>
<evidence type="ECO:0000256" key="1">
    <source>
        <dbReference type="SAM" id="MobiDB-lite"/>
    </source>
</evidence>
<organism evidence="4 5">
    <name type="scientific">Klebsormidium nitens</name>
    <name type="common">Green alga</name>
    <name type="synonym">Ulothrix nitens</name>
    <dbReference type="NCBI Taxonomy" id="105231"/>
    <lineage>
        <taxon>Eukaryota</taxon>
        <taxon>Viridiplantae</taxon>
        <taxon>Streptophyta</taxon>
        <taxon>Klebsormidiophyceae</taxon>
        <taxon>Klebsormidiales</taxon>
        <taxon>Klebsormidiaceae</taxon>
        <taxon>Klebsormidium</taxon>
    </lineage>
</organism>
<dbReference type="SUPFAM" id="SSF54495">
    <property type="entry name" value="UBC-like"/>
    <property type="match status" value="1"/>
</dbReference>
<feature type="region of interest" description="Disordered" evidence="1">
    <location>
        <begin position="174"/>
        <end position="351"/>
    </location>
</feature>
<dbReference type="FunFam" id="3.10.110.10:FF:000056">
    <property type="entry name" value="ubiquitin-conjugating enzyme E2 32"/>
    <property type="match status" value="1"/>
</dbReference>
<feature type="compositionally biased region" description="Polar residues" evidence="1">
    <location>
        <begin position="336"/>
        <end position="347"/>
    </location>
</feature>
<evidence type="ECO:0000313" key="4">
    <source>
        <dbReference type="EMBL" id="GAQ84907.1"/>
    </source>
</evidence>
<dbReference type="InterPro" id="IPR000608">
    <property type="entry name" value="UBC"/>
</dbReference>
<dbReference type="EMBL" id="DF237161">
    <property type="protein sequence ID" value="GAQ84907.1"/>
    <property type="molecule type" value="Genomic_DNA"/>
</dbReference>
<reference evidence="4 5" key="1">
    <citation type="journal article" date="2014" name="Nat. Commun.">
        <title>Klebsormidium flaccidum genome reveals primary factors for plant terrestrial adaptation.</title>
        <authorList>
            <person name="Hori K."/>
            <person name="Maruyama F."/>
            <person name="Fujisawa T."/>
            <person name="Togashi T."/>
            <person name="Yamamoto N."/>
            <person name="Seo M."/>
            <person name="Sato S."/>
            <person name="Yamada T."/>
            <person name="Mori H."/>
            <person name="Tajima N."/>
            <person name="Moriyama T."/>
            <person name="Ikeuchi M."/>
            <person name="Watanabe M."/>
            <person name="Wada H."/>
            <person name="Kobayashi K."/>
            <person name="Saito M."/>
            <person name="Masuda T."/>
            <person name="Sasaki-Sekimoto Y."/>
            <person name="Mashiguchi K."/>
            <person name="Awai K."/>
            <person name="Shimojima M."/>
            <person name="Masuda S."/>
            <person name="Iwai M."/>
            <person name="Nobusawa T."/>
            <person name="Narise T."/>
            <person name="Kondo S."/>
            <person name="Saito H."/>
            <person name="Sato R."/>
            <person name="Murakawa M."/>
            <person name="Ihara Y."/>
            <person name="Oshima-Yamada Y."/>
            <person name="Ohtaka K."/>
            <person name="Satoh M."/>
            <person name="Sonobe K."/>
            <person name="Ishii M."/>
            <person name="Ohtani R."/>
            <person name="Kanamori-Sato M."/>
            <person name="Honoki R."/>
            <person name="Miyazaki D."/>
            <person name="Mochizuki H."/>
            <person name="Umetsu J."/>
            <person name="Higashi K."/>
            <person name="Shibata D."/>
            <person name="Kamiya Y."/>
            <person name="Sato N."/>
            <person name="Nakamura Y."/>
            <person name="Tabata S."/>
            <person name="Ida S."/>
            <person name="Kurokawa K."/>
            <person name="Ohta H."/>
        </authorList>
    </citation>
    <scope>NUCLEOTIDE SEQUENCE [LARGE SCALE GENOMIC DNA]</scope>
    <source>
        <strain evidence="4 5">NIES-2285</strain>
    </source>
</reference>
<keyword evidence="2" id="KW-1133">Transmembrane helix</keyword>
<dbReference type="AlphaFoldDB" id="A0A1Y1I879"/>
<feature type="compositionally biased region" description="Gly residues" evidence="1">
    <location>
        <begin position="240"/>
        <end position="251"/>
    </location>
</feature>
<dbReference type="Pfam" id="PF00179">
    <property type="entry name" value="UQ_con"/>
    <property type="match status" value="1"/>
</dbReference>
<evidence type="ECO:0000259" key="3">
    <source>
        <dbReference type="PROSITE" id="PS50127"/>
    </source>
</evidence>
<feature type="domain" description="UBC core" evidence="3">
    <location>
        <begin position="10"/>
        <end position="165"/>
    </location>
</feature>
<dbReference type="PANTHER" id="PTHR24067">
    <property type="entry name" value="UBIQUITIN-CONJUGATING ENZYME E2"/>
    <property type="match status" value="1"/>
</dbReference>
<keyword evidence="2" id="KW-0812">Transmembrane</keyword>
<keyword evidence="5" id="KW-1185">Reference proteome</keyword>
<dbReference type="Proteomes" id="UP000054558">
    <property type="component" value="Unassembled WGS sequence"/>
</dbReference>
<sequence>MAGQYNLKSPGVKRILQEMKEMQRTESSEFVAEALGSDLFEWHFAIRGPADTEFEGGIYCGRIVLPAEYPFKPPAFMFLTPTGRFEVGTKICLSISQHHPEHWQPSWSIRLALTALIAFMPSKAEGALGSLDYTKEERRALAIKSRSTPPMYGSPERQEVIDRLHAALLEGAPPVPDLVKASSKGRSLQEAEEAKGESAAPPAARPLALCAEDGRGRIANGDEEHARRKEIETRSTRESGGQGPSGRGAGQNGESQATVSNGVKRGIEIEEEVFEGHEGESSGNERSSSIAEEAAKVQEGISNAVDRASTMSAEEGARKRALQKHPLESGVPPAPTSSAVRSHVATSQKRRSSSLEDRALTILAAVLAACIACLLIRKILRYFL</sequence>
<feature type="compositionally biased region" description="Low complexity" evidence="1">
    <location>
        <begin position="281"/>
        <end position="292"/>
    </location>
</feature>
<name>A0A1Y1I879_KLENI</name>
<dbReference type="STRING" id="105231.A0A1Y1I879"/>
<feature type="transmembrane region" description="Helical" evidence="2">
    <location>
        <begin position="359"/>
        <end position="380"/>
    </location>
</feature>
<dbReference type="CDD" id="cd23799">
    <property type="entry name" value="UBCc_UBE2J"/>
    <property type="match status" value="1"/>
</dbReference>
<proteinExistence type="predicted"/>
<dbReference type="Gene3D" id="3.10.110.10">
    <property type="entry name" value="Ubiquitin Conjugating Enzyme"/>
    <property type="match status" value="1"/>
</dbReference>
<evidence type="ECO:0000313" key="5">
    <source>
        <dbReference type="Proteomes" id="UP000054558"/>
    </source>
</evidence>
<dbReference type="SMART" id="SM00212">
    <property type="entry name" value="UBCc"/>
    <property type="match status" value="1"/>
</dbReference>
<accession>A0A1Y1I879</accession>
<dbReference type="InterPro" id="IPR050113">
    <property type="entry name" value="Ub_conjugating_enzyme"/>
</dbReference>
<feature type="compositionally biased region" description="Basic and acidic residues" evidence="1">
    <location>
        <begin position="187"/>
        <end position="196"/>
    </location>
</feature>